<dbReference type="Gene3D" id="3.30.1490.190">
    <property type="match status" value="1"/>
</dbReference>
<proteinExistence type="predicted"/>
<dbReference type="AlphaFoldDB" id="L0G445"/>
<dbReference type="InterPro" id="IPR043135">
    <property type="entry name" value="Fur_C"/>
</dbReference>
<sequence length="120" mass="14066">MSIAEDILQDHGILLTDTRTKVIEYILEKQKACSMKELQKALDITARQEKPVNKMTFYRTIDLFEEKWHFHFHCEVCSRTFCLPDSVPNELLSIDGNHNVKEVNRVLQGICEKCRKKLTK</sequence>
<evidence type="ECO:0000313" key="2">
    <source>
        <dbReference type="Proteomes" id="UP000010796"/>
    </source>
</evidence>
<organism evidence="1 2">
    <name type="scientific">Echinicola vietnamensis (strain DSM 17526 / LMG 23754 / KMM 6221)</name>
    <dbReference type="NCBI Taxonomy" id="926556"/>
    <lineage>
        <taxon>Bacteria</taxon>
        <taxon>Pseudomonadati</taxon>
        <taxon>Bacteroidota</taxon>
        <taxon>Cytophagia</taxon>
        <taxon>Cytophagales</taxon>
        <taxon>Cyclobacteriaceae</taxon>
        <taxon>Echinicola</taxon>
    </lineage>
</organism>
<gene>
    <name evidence="1" type="ordered locus">Echvi_4109</name>
</gene>
<reference evidence="2" key="1">
    <citation type="submission" date="2012-02" db="EMBL/GenBank/DDBJ databases">
        <title>The complete genome of Echinicola vietnamensis DSM 17526.</title>
        <authorList>
            <person name="Lucas S."/>
            <person name="Copeland A."/>
            <person name="Lapidus A."/>
            <person name="Glavina del Rio T."/>
            <person name="Dalin E."/>
            <person name="Tice H."/>
            <person name="Bruce D."/>
            <person name="Goodwin L."/>
            <person name="Pitluck S."/>
            <person name="Peters L."/>
            <person name="Ovchinnikova G."/>
            <person name="Teshima H."/>
            <person name="Kyrpides N."/>
            <person name="Mavromatis K."/>
            <person name="Ivanova N."/>
            <person name="Brettin T."/>
            <person name="Detter J.C."/>
            <person name="Han C."/>
            <person name="Larimer F."/>
            <person name="Land M."/>
            <person name="Hauser L."/>
            <person name="Markowitz V."/>
            <person name="Cheng J.-F."/>
            <person name="Hugenholtz P."/>
            <person name="Woyke T."/>
            <person name="Wu D."/>
            <person name="Brambilla E."/>
            <person name="Klenk H.-P."/>
            <person name="Eisen J.A."/>
        </authorList>
    </citation>
    <scope>NUCLEOTIDE SEQUENCE [LARGE SCALE GENOMIC DNA]</scope>
    <source>
        <strain evidence="2">DSM 17526 / LMG 23754 / KMM 6221</strain>
    </source>
</reference>
<accession>L0G445</accession>
<evidence type="ECO:0000313" key="1">
    <source>
        <dbReference type="EMBL" id="AGA80312.1"/>
    </source>
</evidence>
<dbReference type="InterPro" id="IPR036388">
    <property type="entry name" value="WH-like_DNA-bd_sf"/>
</dbReference>
<dbReference type="EMBL" id="CP003346">
    <property type="protein sequence ID" value="AGA80312.1"/>
    <property type="molecule type" value="Genomic_DNA"/>
</dbReference>
<dbReference type="HOGENOM" id="CLU_096072_6_1_10"/>
<dbReference type="Gene3D" id="1.10.10.10">
    <property type="entry name" value="Winged helix-like DNA-binding domain superfamily/Winged helix DNA-binding domain"/>
    <property type="match status" value="1"/>
</dbReference>
<dbReference type="OrthoDB" id="594893at2"/>
<dbReference type="KEGG" id="evi:Echvi_4109"/>
<name>L0G445_ECHVK</name>
<dbReference type="STRING" id="926556.Echvi_4109"/>
<dbReference type="RefSeq" id="WP_015267847.1">
    <property type="nucleotide sequence ID" value="NC_019904.1"/>
</dbReference>
<protein>
    <submittedName>
        <fullName evidence="1">Fe2+/Zn2+ uptake regulation protein</fullName>
    </submittedName>
</protein>
<keyword evidence="2" id="KW-1185">Reference proteome</keyword>
<dbReference type="InterPro" id="IPR036390">
    <property type="entry name" value="WH_DNA-bd_sf"/>
</dbReference>
<dbReference type="Proteomes" id="UP000010796">
    <property type="component" value="Chromosome"/>
</dbReference>
<dbReference type="SUPFAM" id="SSF46785">
    <property type="entry name" value="Winged helix' DNA-binding domain"/>
    <property type="match status" value="1"/>
</dbReference>
<dbReference type="eggNOG" id="COG0735">
    <property type="taxonomic scope" value="Bacteria"/>
</dbReference>